<dbReference type="GeneID" id="87925839"/>
<name>A0ABR0HG22_9PEZI</name>
<dbReference type="EMBL" id="JAFFHB010000004">
    <property type="protein sequence ID" value="KAK4667033.1"/>
    <property type="molecule type" value="Genomic_DNA"/>
</dbReference>
<sequence>MQCFFSDPAIPSSLGNSTIPFHQDNIIMEAVTNFYLCGPPSVNPEESSVTGKDICHLDYYPSPMALQPFVNLQLAFKLLQKYHPHLPSPASPRIAWKPRPSSNIVTLEQEKNIEMRDWQALD</sequence>
<dbReference type="RefSeq" id="XP_062766999.1">
    <property type="nucleotide sequence ID" value="XM_062905787.1"/>
</dbReference>
<reference evidence="1 2" key="1">
    <citation type="journal article" date="2023" name="bioRxiv">
        <title>High-quality genome assemblies of four members of thePodospora anserinaspecies complex.</title>
        <authorList>
            <person name="Ament-Velasquez S.L."/>
            <person name="Vogan A.A."/>
            <person name="Wallerman O."/>
            <person name="Hartmann F."/>
            <person name="Gautier V."/>
            <person name="Silar P."/>
            <person name="Giraud T."/>
            <person name="Johannesson H."/>
        </authorList>
    </citation>
    <scope>NUCLEOTIDE SEQUENCE [LARGE SCALE GENOMIC DNA]</scope>
    <source>
        <strain evidence="1 2">CBS 411.78</strain>
    </source>
</reference>
<accession>A0ABR0HG22</accession>
<evidence type="ECO:0000313" key="2">
    <source>
        <dbReference type="Proteomes" id="UP001326199"/>
    </source>
</evidence>
<dbReference type="Proteomes" id="UP001326199">
    <property type="component" value="Unassembled WGS sequence"/>
</dbReference>
<comment type="caution">
    <text evidence="1">The sequence shown here is derived from an EMBL/GenBank/DDBJ whole genome shotgun (WGS) entry which is preliminary data.</text>
</comment>
<gene>
    <name evidence="1" type="ORF">QC763_0053150</name>
</gene>
<protein>
    <submittedName>
        <fullName evidence="1">Uncharacterized protein</fullName>
    </submittedName>
</protein>
<organism evidence="1 2">
    <name type="scientific">Podospora pseudopauciseta</name>
    <dbReference type="NCBI Taxonomy" id="2093780"/>
    <lineage>
        <taxon>Eukaryota</taxon>
        <taxon>Fungi</taxon>
        <taxon>Dikarya</taxon>
        <taxon>Ascomycota</taxon>
        <taxon>Pezizomycotina</taxon>
        <taxon>Sordariomycetes</taxon>
        <taxon>Sordariomycetidae</taxon>
        <taxon>Sordariales</taxon>
        <taxon>Podosporaceae</taxon>
        <taxon>Podospora</taxon>
    </lineage>
</organism>
<proteinExistence type="predicted"/>
<evidence type="ECO:0000313" key="1">
    <source>
        <dbReference type="EMBL" id="KAK4667033.1"/>
    </source>
</evidence>
<keyword evidence="2" id="KW-1185">Reference proteome</keyword>